<proteinExistence type="predicted"/>
<reference evidence="1" key="1">
    <citation type="submission" date="2015-11" db="EMBL/GenBank/DDBJ databases">
        <title>De novo transcriptome assembly of four potential Pierce s Disease insect vectors from Arizona vineyards.</title>
        <authorList>
            <person name="Tassone E.E."/>
        </authorList>
    </citation>
    <scope>NUCLEOTIDE SEQUENCE</scope>
</reference>
<gene>
    <name evidence="1" type="ORF">g.7117</name>
</gene>
<dbReference type="AlphaFoldDB" id="A0A1B6HYB9"/>
<evidence type="ECO:0000313" key="1">
    <source>
        <dbReference type="EMBL" id="JAS79625.1"/>
    </source>
</evidence>
<feature type="non-terminal residue" evidence="1">
    <location>
        <position position="1"/>
    </location>
</feature>
<accession>A0A1B6HYB9</accession>
<name>A0A1B6HYB9_9HEMI</name>
<organism evidence="1">
    <name type="scientific">Homalodisca liturata</name>
    <dbReference type="NCBI Taxonomy" id="320908"/>
    <lineage>
        <taxon>Eukaryota</taxon>
        <taxon>Metazoa</taxon>
        <taxon>Ecdysozoa</taxon>
        <taxon>Arthropoda</taxon>
        <taxon>Hexapoda</taxon>
        <taxon>Insecta</taxon>
        <taxon>Pterygota</taxon>
        <taxon>Neoptera</taxon>
        <taxon>Paraneoptera</taxon>
        <taxon>Hemiptera</taxon>
        <taxon>Auchenorrhyncha</taxon>
        <taxon>Membracoidea</taxon>
        <taxon>Cicadellidae</taxon>
        <taxon>Cicadellinae</taxon>
        <taxon>Proconiini</taxon>
        <taxon>Homalodisca</taxon>
    </lineage>
</organism>
<sequence length="173" mass="19869">SITYPGVIEALKIFNKEQALESTQDTKLRSWGSTGPEPLSGTPQMGISEYIIRSGQLLKYIIAAYRPRNATSLSRSLEDIVRIKDLNTCLYRESVYVRNNVIPQMGEISEFFIYQPPRSRSKLKEMAETLDREFSTYLEDYTRPCALDMMFIVSGHDYYDENHVVVCSDSEDD</sequence>
<dbReference type="EMBL" id="GECU01028081">
    <property type="protein sequence ID" value="JAS79625.1"/>
    <property type="molecule type" value="Transcribed_RNA"/>
</dbReference>
<protein>
    <submittedName>
        <fullName evidence="1">Uncharacterized protein</fullName>
    </submittedName>
</protein>